<dbReference type="EMBL" id="CAJOBS010001000">
    <property type="protein sequence ID" value="CAF4673262.1"/>
    <property type="molecule type" value="Genomic_DNA"/>
</dbReference>
<dbReference type="AlphaFoldDB" id="A0A818WRR0"/>
<evidence type="ECO:0000256" key="1">
    <source>
        <dbReference type="SAM" id="MobiDB-lite"/>
    </source>
</evidence>
<feature type="compositionally biased region" description="Polar residues" evidence="1">
    <location>
        <begin position="463"/>
        <end position="485"/>
    </location>
</feature>
<feature type="region of interest" description="Disordered" evidence="1">
    <location>
        <begin position="384"/>
        <end position="627"/>
    </location>
</feature>
<feature type="compositionally biased region" description="Polar residues" evidence="1">
    <location>
        <begin position="551"/>
        <end position="613"/>
    </location>
</feature>
<proteinExistence type="predicted"/>
<feature type="compositionally biased region" description="Basic residues" evidence="1">
    <location>
        <begin position="54"/>
        <end position="65"/>
    </location>
</feature>
<feature type="compositionally biased region" description="Polar residues" evidence="1">
    <location>
        <begin position="494"/>
        <end position="543"/>
    </location>
</feature>
<evidence type="ECO:0000313" key="3">
    <source>
        <dbReference type="EMBL" id="CAF4673262.1"/>
    </source>
</evidence>
<evidence type="ECO:0000313" key="2">
    <source>
        <dbReference type="EMBL" id="CAF3727638.1"/>
    </source>
</evidence>
<feature type="region of interest" description="Disordered" evidence="1">
    <location>
        <begin position="1"/>
        <end position="68"/>
    </location>
</feature>
<dbReference type="EMBL" id="CAJNYV010005159">
    <property type="protein sequence ID" value="CAF3727638.1"/>
    <property type="molecule type" value="Genomic_DNA"/>
</dbReference>
<comment type="caution">
    <text evidence="2">The sequence shown here is derived from an EMBL/GenBank/DDBJ whole genome shotgun (WGS) entry which is preliminary data.</text>
</comment>
<accession>A0A818WRR0</accession>
<dbReference type="Proteomes" id="UP000663838">
    <property type="component" value="Unassembled WGS sequence"/>
</dbReference>
<feature type="compositionally biased region" description="Low complexity" evidence="1">
    <location>
        <begin position="842"/>
        <end position="851"/>
    </location>
</feature>
<evidence type="ECO:0000313" key="4">
    <source>
        <dbReference type="Proteomes" id="UP000663865"/>
    </source>
</evidence>
<sequence>MLSTEPYSRRKSSTDELEKSLTQYQSKIFDNEQHSRKPVKTLNGKQNQHEKSRAKNHNRSILKRHNQNELAHGDFIQRAIREGLASGKQRKTSNTSSTNNSYDLNEIFEDENNDWFFEKLFDKFESIRGKTIHEYVESASDDVNNSVTYGPERIIERRYYINKAASLSKRNQLTSTTDLTKYREKTRLISRVSSLTAATTYSRGSTSTPAFLENLHQQSDLLRHGINDLRNDIEQLQTSQDQFFQQMKSQFQSNTNTTATSQSFVQPAVLSGQLLPENKQSPNRTVIPSSNSQRARSVSTASVAPSAASSSEYSDLTLKIANKANVAPLSKPVVPAQPISQFIATKNSAISPTPLVKERLNSKASSTTPSLRISEFIATKNAFLAPSPPLNSEVTPKPASVTPFVPPKNQSNSFVSDQNSRSDSKSSSTAPTPTNTKVIARKPSSTESESESSVDIPAGPANTKPTSISRTPPVNSNITSKSPSIAPTLPAVPSTASKSQTNLPTSYQNPCNDSESSSVASTPTNTKVAARKPSSTESESSVTIPAGPANTKPTSISRTPPVNSNITSKSPSIAPTLPAVQSTASQNQTNLPTSYQNPCNNSRSSSAASTPTNIKVAARKSSSTESESELLAVIPTGPLNTKPTSISRTPSVNSNITSKSPSVIPTLPAVPSVASKNETNLPTSYQNPCSVSGSLSAASTPTNIKLVARKSSSTESESELLAVIPTGPLNTKPPSAPRTPLANNSFVSKSPSITAAQPLNTNVTARSPSIELAPSMTQFIAPKNRSTGSTGSAVLPVVISSPIAPSSMPSAPIPIYENELAYRHALSPRSQIVASSTPVHESSGSSDGSTSPEFVSSVPAKAPTVPRTTLQDNELKALAHYSSQLELSGFTPSVNPVIANPNFSTTFWDSVDHFIANNKATNSVTRLPPVSRPIDRSGYRWNNSVNKVLDKYNLEIKPQEIIESSAPLLMPPLDSLP</sequence>
<gene>
    <name evidence="2" type="ORF">KIK155_LOCUS28365</name>
    <name evidence="3" type="ORF">TOA249_LOCUS15398</name>
</gene>
<feature type="compositionally biased region" description="Low complexity" evidence="1">
    <location>
        <begin position="292"/>
        <end position="306"/>
    </location>
</feature>
<feature type="compositionally biased region" description="Polar residues" evidence="1">
    <location>
        <begin position="278"/>
        <end position="291"/>
    </location>
</feature>
<feature type="compositionally biased region" description="Low complexity" evidence="1">
    <location>
        <begin position="416"/>
        <end position="437"/>
    </location>
</feature>
<reference evidence="2" key="1">
    <citation type="submission" date="2021-02" db="EMBL/GenBank/DDBJ databases">
        <authorList>
            <person name="Nowell W R."/>
        </authorList>
    </citation>
    <scope>NUCLEOTIDE SEQUENCE</scope>
</reference>
<protein>
    <submittedName>
        <fullName evidence="2">Uncharacterized protein</fullName>
    </submittedName>
</protein>
<feature type="region of interest" description="Disordered" evidence="1">
    <location>
        <begin position="833"/>
        <end position="868"/>
    </location>
</feature>
<organism evidence="2 4">
    <name type="scientific">Rotaria socialis</name>
    <dbReference type="NCBI Taxonomy" id="392032"/>
    <lineage>
        <taxon>Eukaryota</taxon>
        <taxon>Metazoa</taxon>
        <taxon>Spiralia</taxon>
        <taxon>Gnathifera</taxon>
        <taxon>Rotifera</taxon>
        <taxon>Eurotatoria</taxon>
        <taxon>Bdelloidea</taxon>
        <taxon>Philodinida</taxon>
        <taxon>Philodinidae</taxon>
        <taxon>Rotaria</taxon>
    </lineage>
</organism>
<dbReference type="Proteomes" id="UP000663865">
    <property type="component" value="Unassembled WGS sequence"/>
</dbReference>
<feature type="region of interest" description="Disordered" evidence="1">
    <location>
        <begin position="274"/>
        <end position="306"/>
    </location>
</feature>
<feature type="region of interest" description="Disordered" evidence="1">
    <location>
        <begin position="641"/>
        <end position="660"/>
    </location>
</feature>
<name>A0A818WRR0_9BILA</name>